<dbReference type="FunFam" id="3.40.1050.10:FF:000003">
    <property type="entry name" value="Carbonic anhydrase"/>
    <property type="match status" value="1"/>
</dbReference>
<keyword evidence="13" id="KW-1185">Reference proteome</keyword>
<dbReference type="PANTHER" id="PTHR11002">
    <property type="entry name" value="CARBONIC ANHYDRASE"/>
    <property type="match status" value="1"/>
</dbReference>
<sequence length="338" mass="37195">MGPCGGLGGAPKDMDINGISRIVKISVHHGDVIDAVTVRFVRNGREESTEKWGGQGGILTEFNLQSTEYITSIKGHYGDYYGVFVVKSLKFETNLGTFGPYGKEGGISFELPAINGQIIGFHGRSGQFLDSLGVYVKGIHPMDRLKAGFQQFKTEVYDKKPELFGPLKKGQSPKYMLFTCCDSRVCPSVTLSLQPGEAFTVRNIANIVPPFNKTKYTGEGCAIEYAVHHLHVENIVVIGHSKCGGINALMTYKYDGSSSTEFIEDWMKIGFAAREKVKAEHGSKSLDEQCAICEKEAVKISLENLKTYPFVKEGLEKGTLKLFGSHYDFVNGAFETLE</sequence>
<dbReference type="CDD" id="cd09612">
    <property type="entry name" value="Jacalin"/>
    <property type="match status" value="1"/>
</dbReference>
<evidence type="ECO:0000256" key="2">
    <source>
        <dbReference type="ARBA" id="ARBA00006217"/>
    </source>
</evidence>
<feature type="domain" description="Jacalin-type lectin" evidence="10">
    <location>
        <begin position="1"/>
        <end position="138"/>
    </location>
</feature>
<comment type="function">
    <text evidence="1 9">Reversible hydration of carbon dioxide.</text>
</comment>
<evidence type="ECO:0000256" key="4">
    <source>
        <dbReference type="ARBA" id="ARBA00022734"/>
    </source>
</evidence>
<dbReference type="CDD" id="cd00884">
    <property type="entry name" value="beta_CA_cladeB"/>
    <property type="match status" value="1"/>
</dbReference>
<evidence type="ECO:0000256" key="9">
    <source>
        <dbReference type="RuleBase" id="RU003956"/>
    </source>
</evidence>
<dbReference type="InterPro" id="IPR001765">
    <property type="entry name" value="Carbonic_anhydrase"/>
</dbReference>
<dbReference type="PANTHER" id="PTHR11002:SF56">
    <property type="entry name" value="BETA CARBONIC ANHYDRASE 2, CHLOROPLASTIC"/>
    <property type="match status" value="1"/>
</dbReference>
<keyword evidence="5 8" id="KW-0862">Zinc</keyword>
<dbReference type="SMART" id="SM00915">
    <property type="entry name" value="Jacalin"/>
    <property type="match status" value="1"/>
</dbReference>
<evidence type="ECO:0000256" key="8">
    <source>
        <dbReference type="PIRSR" id="PIRSR601765-1"/>
    </source>
</evidence>
<dbReference type="Proteomes" id="UP001140206">
    <property type="component" value="Chromosome 3"/>
</dbReference>
<evidence type="ECO:0000313" key="11">
    <source>
        <dbReference type="EMBL" id="KAJ4773120.1"/>
    </source>
</evidence>
<dbReference type="GO" id="GO:0015976">
    <property type="term" value="P:carbon utilization"/>
    <property type="evidence" value="ECO:0007669"/>
    <property type="project" value="InterPro"/>
</dbReference>
<dbReference type="InterPro" id="IPR001229">
    <property type="entry name" value="Jacalin-like_lectin_dom"/>
</dbReference>
<dbReference type="Gene3D" id="3.40.1050.10">
    <property type="entry name" value="Carbonic anhydrase"/>
    <property type="match status" value="1"/>
</dbReference>
<feature type="binding site" evidence="8">
    <location>
        <position position="243"/>
    </location>
    <ligand>
        <name>Zn(2+)</name>
        <dbReference type="ChEBI" id="CHEBI:29105"/>
    </ligand>
</feature>
<dbReference type="Gene3D" id="2.100.10.30">
    <property type="entry name" value="Jacalin-like lectin domain"/>
    <property type="match status" value="1"/>
</dbReference>
<dbReference type="InterPro" id="IPR033734">
    <property type="entry name" value="Jacalin-like_lectin_dom_plant"/>
</dbReference>
<evidence type="ECO:0000256" key="3">
    <source>
        <dbReference type="ARBA" id="ARBA00012925"/>
    </source>
</evidence>
<dbReference type="GO" id="GO:0004089">
    <property type="term" value="F:carbonate dehydratase activity"/>
    <property type="evidence" value="ECO:0007669"/>
    <property type="project" value="UniProtKB-UniRule"/>
</dbReference>
<dbReference type="GO" id="GO:0030246">
    <property type="term" value="F:carbohydrate binding"/>
    <property type="evidence" value="ECO:0007669"/>
    <property type="project" value="UniProtKB-KW"/>
</dbReference>
<keyword evidence="4" id="KW-0430">Lectin</keyword>
<evidence type="ECO:0000313" key="12">
    <source>
        <dbReference type="EMBL" id="KAJ4778983.1"/>
    </source>
</evidence>
<dbReference type="SMART" id="SM00947">
    <property type="entry name" value="Pro_CA"/>
    <property type="match status" value="1"/>
</dbReference>
<feature type="binding site" evidence="8">
    <location>
        <position position="180"/>
    </location>
    <ligand>
        <name>Zn(2+)</name>
        <dbReference type="ChEBI" id="CHEBI:29105"/>
    </ligand>
</feature>
<name>A0AAV8EL66_9POAL</name>
<dbReference type="InterPro" id="IPR045066">
    <property type="entry name" value="Beta_CA_cladeB"/>
</dbReference>
<comment type="cofactor">
    <cofactor evidence="8">
        <name>Zn(2+)</name>
        <dbReference type="ChEBI" id="CHEBI:29105"/>
    </cofactor>
    <text evidence="8">Binds 1 zinc ion per subunit.</text>
</comment>
<comment type="caution">
    <text evidence="12">The sequence shown here is derived from an EMBL/GenBank/DDBJ whole genome shotgun (WGS) entry which is preliminary data.</text>
</comment>
<evidence type="ECO:0000256" key="6">
    <source>
        <dbReference type="ARBA" id="ARBA00023239"/>
    </source>
</evidence>
<protein>
    <recommendedName>
        <fullName evidence="3 9">Carbonic anhydrase</fullName>
        <ecNumber evidence="3 9">4.2.1.1</ecNumber>
    </recommendedName>
    <alternativeName>
        <fullName evidence="9">Carbonate dehydratase</fullName>
    </alternativeName>
</protein>
<dbReference type="SUPFAM" id="SSF53056">
    <property type="entry name" value="beta-carbonic anhydrase, cab"/>
    <property type="match status" value="1"/>
</dbReference>
<dbReference type="InterPro" id="IPR036404">
    <property type="entry name" value="Jacalin-like_lectin_dom_sf"/>
</dbReference>
<evidence type="ECO:0000313" key="13">
    <source>
        <dbReference type="Proteomes" id="UP001140206"/>
    </source>
</evidence>
<dbReference type="EC" id="4.2.1.1" evidence="3 9"/>
<feature type="binding site" evidence="8">
    <location>
        <position position="182"/>
    </location>
    <ligand>
        <name>Zn(2+)</name>
        <dbReference type="ChEBI" id="CHEBI:29105"/>
    </ligand>
</feature>
<dbReference type="EMBL" id="JAMFTS010000003">
    <property type="protein sequence ID" value="KAJ4773120.1"/>
    <property type="molecule type" value="Genomic_DNA"/>
</dbReference>
<proteinExistence type="inferred from homology"/>
<dbReference type="InterPro" id="IPR036874">
    <property type="entry name" value="Carbonic_anhydrase_sf"/>
</dbReference>
<organism evidence="12 13">
    <name type="scientific">Rhynchospora pubera</name>
    <dbReference type="NCBI Taxonomy" id="906938"/>
    <lineage>
        <taxon>Eukaryota</taxon>
        <taxon>Viridiplantae</taxon>
        <taxon>Streptophyta</taxon>
        <taxon>Embryophyta</taxon>
        <taxon>Tracheophyta</taxon>
        <taxon>Spermatophyta</taxon>
        <taxon>Magnoliopsida</taxon>
        <taxon>Liliopsida</taxon>
        <taxon>Poales</taxon>
        <taxon>Cyperaceae</taxon>
        <taxon>Cyperoideae</taxon>
        <taxon>Rhynchosporeae</taxon>
        <taxon>Rhynchospora</taxon>
    </lineage>
</organism>
<evidence type="ECO:0000256" key="1">
    <source>
        <dbReference type="ARBA" id="ARBA00002904"/>
    </source>
</evidence>
<keyword evidence="6 9" id="KW-0456">Lyase</keyword>
<dbReference type="PROSITE" id="PS51752">
    <property type="entry name" value="JACALIN_LECTIN"/>
    <property type="match status" value="1"/>
</dbReference>
<evidence type="ECO:0000256" key="7">
    <source>
        <dbReference type="ARBA" id="ARBA00048348"/>
    </source>
</evidence>
<dbReference type="PROSITE" id="PS00705">
    <property type="entry name" value="PROK_CO2_ANHYDRASE_2"/>
    <property type="match status" value="1"/>
</dbReference>
<dbReference type="GO" id="GO:0008270">
    <property type="term" value="F:zinc ion binding"/>
    <property type="evidence" value="ECO:0007669"/>
    <property type="project" value="UniProtKB-UniRule"/>
</dbReference>
<dbReference type="EMBL" id="JAMFTS010000003">
    <property type="protein sequence ID" value="KAJ4778983.1"/>
    <property type="molecule type" value="Genomic_DNA"/>
</dbReference>
<evidence type="ECO:0000259" key="10">
    <source>
        <dbReference type="PROSITE" id="PS51752"/>
    </source>
</evidence>
<dbReference type="Pfam" id="PF00484">
    <property type="entry name" value="Pro_CA"/>
    <property type="match status" value="1"/>
</dbReference>
<reference evidence="12" key="1">
    <citation type="submission" date="2022-08" db="EMBL/GenBank/DDBJ databases">
        <authorList>
            <person name="Marques A."/>
        </authorList>
    </citation>
    <scope>NUCLEOTIDE SEQUENCE</scope>
    <source>
        <strain evidence="12">RhyPub2mFocal</strain>
        <tissue evidence="12">Leaves</tissue>
    </source>
</reference>
<gene>
    <name evidence="11" type="ORF">LUZ62_057377</name>
    <name evidence="12" type="ORF">LUZ62_063240</name>
</gene>
<comment type="similarity">
    <text evidence="2 9">Belongs to the beta-class carbonic anhydrase family.</text>
</comment>
<keyword evidence="8" id="KW-0479">Metal-binding</keyword>
<dbReference type="Pfam" id="PF01419">
    <property type="entry name" value="Jacalin"/>
    <property type="match status" value="1"/>
</dbReference>
<feature type="binding site" evidence="8">
    <location>
        <position position="240"/>
    </location>
    <ligand>
        <name>Zn(2+)</name>
        <dbReference type="ChEBI" id="CHEBI:29105"/>
    </ligand>
</feature>
<evidence type="ECO:0000256" key="5">
    <source>
        <dbReference type="ARBA" id="ARBA00022833"/>
    </source>
</evidence>
<dbReference type="InterPro" id="IPR015892">
    <property type="entry name" value="Carbonic_anhydrase_CS"/>
</dbReference>
<dbReference type="AlphaFoldDB" id="A0AAV8EL66"/>
<dbReference type="SUPFAM" id="SSF51101">
    <property type="entry name" value="Mannose-binding lectins"/>
    <property type="match status" value="1"/>
</dbReference>
<comment type="catalytic activity">
    <reaction evidence="7 9">
        <text>hydrogencarbonate + H(+) = CO2 + H2O</text>
        <dbReference type="Rhea" id="RHEA:10748"/>
        <dbReference type="ChEBI" id="CHEBI:15377"/>
        <dbReference type="ChEBI" id="CHEBI:15378"/>
        <dbReference type="ChEBI" id="CHEBI:16526"/>
        <dbReference type="ChEBI" id="CHEBI:17544"/>
        <dbReference type="EC" id="4.2.1.1"/>
    </reaction>
</comment>
<accession>A0AAV8EL66</accession>